<dbReference type="InterPro" id="IPR029016">
    <property type="entry name" value="GAF-like_dom_sf"/>
</dbReference>
<reference evidence="10 11" key="1">
    <citation type="submission" date="2018-06" db="EMBL/GenBank/DDBJ databases">
        <title>Genomic Encyclopedia of Archaeal and Bacterial Type Strains, Phase II (KMG-II): from individual species to whole genera.</title>
        <authorList>
            <person name="Goeker M."/>
        </authorList>
    </citation>
    <scope>NUCLEOTIDE SEQUENCE [LARGE SCALE GENOMIC DNA]</scope>
    <source>
        <strain evidence="10 11">DSM 21851</strain>
    </source>
</reference>
<dbReference type="InterPro" id="IPR036890">
    <property type="entry name" value="HATPase_C_sf"/>
</dbReference>
<dbReference type="PANTHER" id="PTHR42878">
    <property type="entry name" value="TWO-COMPONENT HISTIDINE KINASE"/>
    <property type="match status" value="1"/>
</dbReference>
<dbReference type="CDD" id="cd00075">
    <property type="entry name" value="HATPase"/>
    <property type="match status" value="1"/>
</dbReference>
<organism evidence="10 11">
    <name type="scientific">Larkinella arboricola</name>
    <dbReference type="NCBI Taxonomy" id="643671"/>
    <lineage>
        <taxon>Bacteria</taxon>
        <taxon>Pseudomonadati</taxon>
        <taxon>Bacteroidota</taxon>
        <taxon>Cytophagia</taxon>
        <taxon>Cytophagales</taxon>
        <taxon>Spirosomataceae</taxon>
        <taxon>Larkinella</taxon>
    </lineage>
</organism>
<keyword evidence="3" id="KW-0808">Transferase</keyword>
<proteinExistence type="predicted"/>
<accession>A0A327WN59</accession>
<evidence type="ECO:0000256" key="4">
    <source>
        <dbReference type="ARBA" id="ARBA00022741"/>
    </source>
</evidence>
<dbReference type="PRINTS" id="PR00344">
    <property type="entry name" value="BCTRLSENSOR"/>
</dbReference>
<comment type="catalytic activity">
    <reaction evidence="1">
        <text>ATP + protein L-histidine = ADP + protein N-phospho-L-histidine.</text>
        <dbReference type="EC" id="2.7.13.3"/>
    </reaction>
</comment>
<dbReference type="EC" id="2.7.13.3" evidence="2"/>
<dbReference type="PROSITE" id="PS50109">
    <property type="entry name" value="HIS_KIN"/>
    <property type="match status" value="1"/>
</dbReference>
<keyword evidence="4" id="KW-0547">Nucleotide-binding</keyword>
<dbReference type="InterPro" id="IPR004358">
    <property type="entry name" value="Sig_transdc_His_kin-like_C"/>
</dbReference>
<dbReference type="AlphaFoldDB" id="A0A327WN59"/>
<evidence type="ECO:0000313" key="10">
    <source>
        <dbReference type="EMBL" id="RAJ93035.1"/>
    </source>
</evidence>
<dbReference type="SUPFAM" id="SSF55874">
    <property type="entry name" value="ATPase domain of HSP90 chaperone/DNA topoisomerase II/histidine kinase"/>
    <property type="match status" value="1"/>
</dbReference>
<dbReference type="Pfam" id="PF01590">
    <property type="entry name" value="GAF"/>
    <property type="match status" value="1"/>
</dbReference>
<feature type="domain" description="Histidine kinase" evidence="9">
    <location>
        <begin position="197"/>
        <end position="421"/>
    </location>
</feature>
<sequence length="421" mass="47306">MPKLYRIEMNMKDSNTDLAGDIRRVNKIDIVPTLLDVVCQTTGMRFAAIARVTQDRWIACSVRDEIQLGILPGGELKIETTICNEIRDSHQPVVIDHVQENEQFCNHPTPIMYGFQSYISFPIILKSGEFFGTLCALDPKPAKVENATIKGMFMAFADLISFHLQQIELLEQSDQAVKNLSRQLTNTIDENRQYRHASNHSIQEPLRKLRIFSELLVDVVRKNDVGQAEQLALKINAGAERLSLMIKNLSDFSILDAKDTTVELADLNAILASVCTQLSPQLKARNATLHLDVLPSIKGFPFQLEHLFYQLLSNAIKFAKKEVPLVISISYRPVTASEISDQLSAGNRYIEIQIADNGIGIDKSQLEKIFDMFAQLPHNKVREGTGLGLTYCRKIIRNHFGLITIQSEVDQGTTVSVILPF</sequence>
<dbReference type="EMBL" id="QLMC01000006">
    <property type="protein sequence ID" value="RAJ93035.1"/>
    <property type="molecule type" value="Genomic_DNA"/>
</dbReference>
<dbReference type="GO" id="GO:0007234">
    <property type="term" value="P:osmosensory signaling via phosphorelay pathway"/>
    <property type="evidence" value="ECO:0007669"/>
    <property type="project" value="TreeGrafter"/>
</dbReference>
<dbReference type="InterPro" id="IPR003594">
    <property type="entry name" value="HATPase_dom"/>
</dbReference>
<keyword evidence="5" id="KW-0418">Kinase</keyword>
<dbReference type="Gene3D" id="3.30.565.10">
    <property type="entry name" value="Histidine kinase-like ATPase, C-terminal domain"/>
    <property type="match status" value="1"/>
</dbReference>
<evidence type="ECO:0000259" key="9">
    <source>
        <dbReference type="PROSITE" id="PS50109"/>
    </source>
</evidence>
<evidence type="ECO:0000256" key="7">
    <source>
        <dbReference type="ARBA" id="ARBA00023012"/>
    </source>
</evidence>
<evidence type="ECO:0000256" key="5">
    <source>
        <dbReference type="ARBA" id="ARBA00022777"/>
    </source>
</evidence>
<dbReference type="SUPFAM" id="SSF55781">
    <property type="entry name" value="GAF domain-like"/>
    <property type="match status" value="1"/>
</dbReference>
<dbReference type="InterPro" id="IPR050351">
    <property type="entry name" value="BphY/WalK/GraS-like"/>
</dbReference>
<keyword evidence="11" id="KW-1185">Reference proteome</keyword>
<dbReference type="GO" id="GO:0005524">
    <property type="term" value="F:ATP binding"/>
    <property type="evidence" value="ECO:0007669"/>
    <property type="project" value="UniProtKB-KW"/>
</dbReference>
<evidence type="ECO:0000256" key="6">
    <source>
        <dbReference type="ARBA" id="ARBA00022840"/>
    </source>
</evidence>
<dbReference type="Gene3D" id="3.30.450.40">
    <property type="match status" value="1"/>
</dbReference>
<evidence type="ECO:0000256" key="1">
    <source>
        <dbReference type="ARBA" id="ARBA00000085"/>
    </source>
</evidence>
<dbReference type="PANTHER" id="PTHR42878:SF7">
    <property type="entry name" value="SENSOR HISTIDINE KINASE GLRK"/>
    <property type="match status" value="1"/>
</dbReference>
<dbReference type="GO" id="GO:0000155">
    <property type="term" value="F:phosphorelay sensor kinase activity"/>
    <property type="evidence" value="ECO:0007669"/>
    <property type="project" value="InterPro"/>
</dbReference>
<evidence type="ECO:0000256" key="8">
    <source>
        <dbReference type="SAM" id="Coils"/>
    </source>
</evidence>
<dbReference type="SMART" id="SM00065">
    <property type="entry name" value="GAF"/>
    <property type="match status" value="1"/>
</dbReference>
<dbReference type="GO" id="GO:0000156">
    <property type="term" value="F:phosphorelay response regulator activity"/>
    <property type="evidence" value="ECO:0007669"/>
    <property type="project" value="TreeGrafter"/>
</dbReference>
<dbReference type="InterPro" id="IPR005467">
    <property type="entry name" value="His_kinase_dom"/>
</dbReference>
<comment type="caution">
    <text evidence="10">The sequence shown here is derived from an EMBL/GenBank/DDBJ whole genome shotgun (WGS) entry which is preliminary data.</text>
</comment>
<keyword evidence="8" id="KW-0175">Coiled coil</keyword>
<evidence type="ECO:0000256" key="3">
    <source>
        <dbReference type="ARBA" id="ARBA00022679"/>
    </source>
</evidence>
<dbReference type="SUPFAM" id="SSF47384">
    <property type="entry name" value="Homodimeric domain of signal transducing histidine kinase"/>
    <property type="match status" value="1"/>
</dbReference>
<gene>
    <name evidence="10" type="ORF">LX87_04547</name>
</gene>
<keyword evidence="6" id="KW-0067">ATP-binding</keyword>
<feature type="coiled-coil region" evidence="8">
    <location>
        <begin position="170"/>
        <end position="197"/>
    </location>
</feature>
<dbReference type="SMART" id="SM00387">
    <property type="entry name" value="HATPase_c"/>
    <property type="match status" value="1"/>
</dbReference>
<evidence type="ECO:0000256" key="2">
    <source>
        <dbReference type="ARBA" id="ARBA00012438"/>
    </source>
</evidence>
<dbReference type="Pfam" id="PF02518">
    <property type="entry name" value="HATPase_c"/>
    <property type="match status" value="1"/>
</dbReference>
<keyword evidence="7" id="KW-0902">Two-component regulatory system</keyword>
<name>A0A327WN59_LARAB</name>
<dbReference type="GO" id="GO:0030295">
    <property type="term" value="F:protein kinase activator activity"/>
    <property type="evidence" value="ECO:0007669"/>
    <property type="project" value="TreeGrafter"/>
</dbReference>
<dbReference type="InterPro" id="IPR036097">
    <property type="entry name" value="HisK_dim/P_sf"/>
</dbReference>
<dbReference type="InterPro" id="IPR003018">
    <property type="entry name" value="GAF"/>
</dbReference>
<protein>
    <recommendedName>
        <fullName evidence="2">histidine kinase</fullName>
        <ecNumber evidence="2">2.7.13.3</ecNumber>
    </recommendedName>
</protein>
<evidence type="ECO:0000313" key="11">
    <source>
        <dbReference type="Proteomes" id="UP000248790"/>
    </source>
</evidence>
<dbReference type="Proteomes" id="UP000248790">
    <property type="component" value="Unassembled WGS sequence"/>
</dbReference>